<dbReference type="PANTHER" id="PTHR19963:SF30">
    <property type="entry name" value="ENDONUCLEASE_EXONUCLEASE_PHOSPHATASE DOMAIN-CONTAINING PROTEIN"/>
    <property type="match status" value="1"/>
</dbReference>
<dbReference type="AlphaFoldDB" id="V4BBP1"/>
<dbReference type="RefSeq" id="XP_009045852.1">
    <property type="nucleotide sequence ID" value="XM_009047604.1"/>
</dbReference>
<dbReference type="CTD" id="20241767"/>
<dbReference type="Proteomes" id="UP000030746">
    <property type="component" value="Unassembled WGS sequence"/>
</dbReference>
<dbReference type="InterPro" id="IPR005162">
    <property type="entry name" value="Retrotrans_gag_dom"/>
</dbReference>
<dbReference type="EMBL" id="KB200010">
    <property type="protein sequence ID" value="ESP03472.1"/>
    <property type="molecule type" value="Genomic_DNA"/>
</dbReference>
<feature type="domain" description="Retrotransposon gag" evidence="2">
    <location>
        <begin position="64"/>
        <end position="134"/>
    </location>
</feature>
<name>V4BBP1_LOTGI</name>
<accession>V4BBP1</accession>
<dbReference type="OrthoDB" id="6091153at2759"/>
<gene>
    <name evidence="3" type="ORF">LOTGIDRAFT_171409</name>
</gene>
<protein>
    <recommendedName>
        <fullName evidence="2">Retrotransposon gag domain-containing protein</fullName>
    </recommendedName>
</protein>
<evidence type="ECO:0000259" key="2">
    <source>
        <dbReference type="Pfam" id="PF03732"/>
    </source>
</evidence>
<dbReference type="Pfam" id="PF03732">
    <property type="entry name" value="Retrotrans_gag"/>
    <property type="match status" value="1"/>
</dbReference>
<dbReference type="KEGG" id="lgi:LOTGIDRAFT_171409"/>
<evidence type="ECO:0000256" key="1">
    <source>
        <dbReference type="SAM" id="MobiDB-lite"/>
    </source>
</evidence>
<feature type="compositionally biased region" description="Polar residues" evidence="1">
    <location>
        <begin position="249"/>
        <end position="269"/>
    </location>
</feature>
<proteinExistence type="predicted"/>
<dbReference type="PANTHER" id="PTHR19963">
    <property type="entry name" value="CCHC-TYPE DOMAIN-CONTAINING PROTEIN"/>
    <property type="match status" value="1"/>
</dbReference>
<feature type="region of interest" description="Disordered" evidence="1">
    <location>
        <begin position="1"/>
        <end position="24"/>
    </location>
</feature>
<evidence type="ECO:0000313" key="4">
    <source>
        <dbReference type="Proteomes" id="UP000030746"/>
    </source>
</evidence>
<keyword evidence="4" id="KW-1185">Reference proteome</keyword>
<dbReference type="STRING" id="225164.V4BBP1"/>
<organism evidence="3 4">
    <name type="scientific">Lottia gigantea</name>
    <name type="common">Giant owl limpet</name>
    <dbReference type="NCBI Taxonomy" id="225164"/>
    <lineage>
        <taxon>Eukaryota</taxon>
        <taxon>Metazoa</taxon>
        <taxon>Spiralia</taxon>
        <taxon>Lophotrochozoa</taxon>
        <taxon>Mollusca</taxon>
        <taxon>Gastropoda</taxon>
        <taxon>Patellogastropoda</taxon>
        <taxon>Lottioidea</taxon>
        <taxon>Lottiidae</taxon>
        <taxon>Lottia</taxon>
    </lineage>
</organism>
<evidence type="ECO:0000313" key="3">
    <source>
        <dbReference type="EMBL" id="ESP03472.1"/>
    </source>
</evidence>
<dbReference type="GeneID" id="20241767"/>
<feature type="region of interest" description="Disordered" evidence="1">
    <location>
        <begin position="238"/>
        <end position="275"/>
    </location>
</feature>
<sequence>MAGRDGRTSYGGSGGISRSNHRKPILAASKYDGSTPLMDYKAFQACVEFNEWTREEQGLHLSGSLMGSAQEVLSSLPLEDRYDYDSLKDALERRFQQKNQTELYRSELENRRQNPKEKLTELGQAVKRMVVLAYPTAEQSLQDVLAKDAFLDALQDDMDMVWKIQQSRPSNLEEATHVAIELESFCVSNETKRPRQKYTRTLTEPKTDDGHTVEKLMKQIAGLTDGMKTLQLKLEKMGPDRKKPDGVRNMTQNNHSQSPVGKHFTSPNGLTFWPA</sequence>
<dbReference type="OMA" id="RACKLAN"/>
<reference evidence="3 4" key="1">
    <citation type="journal article" date="2013" name="Nature">
        <title>Insights into bilaterian evolution from three spiralian genomes.</title>
        <authorList>
            <person name="Simakov O."/>
            <person name="Marletaz F."/>
            <person name="Cho S.J."/>
            <person name="Edsinger-Gonzales E."/>
            <person name="Havlak P."/>
            <person name="Hellsten U."/>
            <person name="Kuo D.H."/>
            <person name="Larsson T."/>
            <person name="Lv J."/>
            <person name="Arendt D."/>
            <person name="Savage R."/>
            <person name="Osoegawa K."/>
            <person name="de Jong P."/>
            <person name="Grimwood J."/>
            <person name="Chapman J.A."/>
            <person name="Shapiro H."/>
            <person name="Aerts A."/>
            <person name="Otillar R.P."/>
            <person name="Terry A.Y."/>
            <person name="Boore J.L."/>
            <person name="Grigoriev I.V."/>
            <person name="Lindberg D.R."/>
            <person name="Seaver E.C."/>
            <person name="Weisblat D.A."/>
            <person name="Putnam N.H."/>
            <person name="Rokhsar D.S."/>
        </authorList>
    </citation>
    <scope>NUCLEOTIDE SEQUENCE [LARGE SCALE GENOMIC DNA]</scope>
</reference>
<dbReference type="HOGENOM" id="CLU_1012953_0_0_1"/>